<evidence type="ECO:0000256" key="2">
    <source>
        <dbReference type="SAM" id="Phobius"/>
    </source>
</evidence>
<keyword evidence="2" id="KW-1133">Transmembrane helix</keyword>
<keyword evidence="3" id="KW-0732">Signal</keyword>
<dbReference type="AlphaFoldDB" id="A0A7I8WVR2"/>
<dbReference type="SMR" id="A0A7I8WVR2"/>
<dbReference type="Gene3D" id="2.40.70.10">
    <property type="entry name" value="Acid Proteases"/>
    <property type="match status" value="2"/>
</dbReference>
<organism evidence="4 5">
    <name type="scientific">Bursaphelenchus xylophilus</name>
    <name type="common">Pinewood nematode worm</name>
    <name type="synonym">Aphelenchoides xylophilus</name>
    <dbReference type="NCBI Taxonomy" id="6326"/>
    <lineage>
        <taxon>Eukaryota</taxon>
        <taxon>Metazoa</taxon>
        <taxon>Ecdysozoa</taxon>
        <taxon>Nematoda</taxon>
        <taxon>Chromadorea</taxon>
        <taxon>Rhabditida</taxon>
        <taxon>Tylenchina</taxon>
        <taxon>Tylenchomorpha</taxon>
        <taxon>Aphelenchoidea</taxon>
        <taxon>Aphelenchoididae</taxon>
        <taxon>Bursaphelenchus</taxon>
    </lineage>
</organism>
<evidence type="ECO:0000313" key="4">
    <source>
        <dbReference type="EMBL" id="CAD5227571.1"/>
    </source>
</evidence>
<reference evidence="4" key="1">
    <citation type="submission" date="2020-09" db="EMBL/GenBank/DDBJ databases">
        <authorList>
            <person name="Kikuchi T."/>
        </authorList>
    </citation>
    <scope>NUCLEOTIDE SEQUENCE</scope>
    <source>
        <strain evidence="4">Ka4C1</strain>
    </source>
</reference>
<proteinExistence type="predicted"/>
<feature type="region of interest" description="Disordered" evidence="1">
    <location>
        <begin position="333"/>
        <end position="363"/>
    </location>
</feature>
<dbReference type="SUPFAM" id="SSF50630">
    <property type="entry name" value="Acid proteases"/>
    <property type="match status" value="1"/>
</dbReference>
<feature type="signal peptide" evidence="3">
    <location>
        <begin position="1"/>
        <end position="16"/>
    </location>
</feature>
<dbReference type="Gene3D" id="2.60.40.1960">
    <property type="match status" value="1"/>
</dbReference>
<dbReference type="Proteomes" id="UP000659654">
    <property type="component" value="Unassembled WGS sequence"/>
</dbReference>
<keyword evidence="2" id="KW-0472">Membrane</keyword>
<dbReference type="Proteomes" id="UP000582659">
    <property type="component" value="Unassembled WGS sequence"/>
</dbReference>
<accession>A0A7I8WVR2</accession>
<gene>
    <name evidence="4" type="ORF">BXYJ_LOCUS10016</name>
</gene>
<sequence length="394" mass="43105">MLRLFWPLFWATVVAAVYEYDGEVPTIKIKYSEDKDAKESTGLLTMATVDTLVLSKECAKKDTCTPYEHTSYYDKDINKDKKSRTISIDYLNYKLKCGLYTARLIFGNYNSDSAPIYAVESVENNKLDLPQDALVGLEFGDSLDKGFAISSFMENAGNGKKVMIFRTGPFIQQLKKKEIKTAKGKFEIGETTLAGCGNFTMIPTIANKGWKAAATVTIGGTEYKTKTISFSFDKLITVPTTIYDAKFKDKGEADLPEISINFGGDNNFTIGKLNLQNYGDDKHEKLEVLVKDGAPEDEIILGKNFLSDYCIGLKSNDEQNKFEIWLAPITEKGNDPQWEEYDDGNGGGGQGGGGGGGKGGKGDEKGKGAFTASCSVLLNVLSASILAFFARLAQ</sequence>
<keyword evidence="5" id="KW-1185">Reference proteome</keyword>
<feature type="chain" id="PRO_5036400066" evidence="3">
    <location>
        <begin position="17"/>
        <end position="394"/>
    </location>
</feature>
<feature type="compositionally biased region" description="Gly residues" evidence="1">
    <location>
        <begin position="344"/>
        <end position="359"/>
    </location>
</feature>
<protein>
    <submittedName>
        <fullName evidence="4">(pine wood nematode) hypothetical protein</fullName>
    </submittedName>
</protein>
<keyword evidence="2" id="KW-0812">Transmembrane</keyword>
<feature type="transmembrane region" description="Helical" evidence="2">
    <location>
        <begin position="368"/>
        <end position="390"/>
    </location>
</feature>
<dbReference type="EMBL" id="CAJFCV020000004">
    <property type="protein sequence ID" value="CAG9117910.1"/>
    <property type="molecule type" value="Genomic_DNA"/>
</dbReference>
<evidence type="ECO:0000256" key="1">
    <source>
        <dbReference type="SAM" id="MobiDB-lite"/>
    </source>
</evidence>
<dbReference type="InterPro" id="IPR021109">
    <property type="entry name" value="Peptidase_aspartic_dom_sf"/>
</dbReference>
<name>A0A7I8WVR2_BURXY</name>
<dbReference type="EMBL" id="CAJFDI010000004">
    <property type="protein sequence ID" value="CAD5227571.1"/>
    <property type="molecule type" value="Genomic_DNA"/>
</dbReference>
<evidence type="ECO:0000256" key="3">
    <source>
        <dbReference type="SAM" id="SignalP"/>
    </source>
</evidence>
<evidence type="ECO:0000313" key="5">
    <source>
        <dbReference type="Proteomes" id="UP000659654"/>
    </source>
</evidence>
<comment type="caution">
    <text evidence="4">The sequence shown here is derived from an EMBL/GenBank/DDBJ whole genome shotgun (WGS) entry which is preliminary data.</text>
</comment>